<gene>
    <name evidence="2" type="ORF">B0H16DRAFT_1888165</name>
</gene>
<evidence type="ECO:0000256" key="1">
    <source>
        <dbReference type="SAM" id="MobiDB-lite"/>
    </source>
</evidence>
<comment type="caution">
    <text evidence="2">The sequence shown here is derived from an EMBL/GenBank/DDBJ whole genome shotgun (WGS) entry which is preliminary data.</text>
</comment>
<keyword evidence="3" id="KW-1185">Reference proteome</keyword>
<feature type="compositionally biased region" description="Low complexity" evidence="1">
    <location>
        <begin position="184"/>
        <end position="194"/>
    </location>
</feature>
<evidence type="ECO:0000313" key="2">
    <source>
        <dbReference type="EMBL" id="KAJ7749444.1"/>
    </source>
</evidence>
<dbReference type="AlphaFoldDB" id="A0AAD7ISA2"/>
<protein>
    <submittedName>
        <fullName evidence="2">Uncharacterized protein</fullName>
    </submittedName>
</protein>
<organism evidence="2 3">
    <name type="scientific">Mycena metata</name>
    <dbReference type="NCBI Taxonomy" id="1033252"/>
    <lineage>
        <taxon>Eukaryota</taxon>
        <taxon>Fungi</taxon>
        <taxon>Dikarya</taxon>
        <taxon>Basidiomycota</taxon>
        <taxon>Agaricomycotina</taxon>
        <taxon>Agaricomycetes</taxon>
        <taxon>Agaricomycetidae</taxon>
        <taxon>Agaricales</taxon>
        <taxon>Marasmiineae</taxon>
        <taxon>Mycenaceae</taxon>
        <taxon>Mycena</taxon>
    </lineage>
</organism>
<feature type="non-terminal residue" evidence="2">
    <location>
        <position position="1"/>
    </location>
</feature>
<sequence length="210" mass="22477">LNKAVRASSSRPTQLGLKGLLWSHAYSFYALFANSPFQQLSRNCEEDIHHAQLSRILPLPSNEIQRRRVARASAFRTANNGGVLLPTNTAYVPPQHLALSARAALRVLCDPTADNAICTRTRERVPVAAPGGRGRLGAAAVCEGGRGRRGVCAAPRPASARVRCGVRAAPWPAPARTYFCASSTRKTSTAASGPRPRRNPPRCAAHGLDP</sequence>
<dbReference type="EMBL" id="JARKIB010000069">
    <property type="protein sequence ID" value="KAJ7749444.1"/>
    <property type="molecule type" value="Genomic_DNA"/>
</dbReference>
<proteinExistence type="predicted"/>
<feature type="non-terminal residue" evidence="2">
    <location>
        <position position="210"/>
    </location>
</feature>
<reference evidence="2" key="1">
    <citation type="submission" date="2023-03" db="EMBL/GenBank/DDBJ databases">
        <title>Massive genome expansion in bonnet fungi (Mycena s.s.) driven by repeated elements and novel gene families across ecological guilds.</title>
        <authorList>
            <consortium name="Lawrence Berkeley National Laboratory"/>
            <person name="Harder C.B."/>
            <person name="Miyauchi S."/>
            <person name="Viragh M."/>
            <person name="Kuo A."/>
            <person name="Thoen E."/>
            <person name="Andreopoulos B."/>
            <person name="Lu D."/>
            <person name="Skrede I."/>
            <person name="Drula E."/>
            <person name="Henrissat B."/>
            <person name="Morin E."/>
            <person name="Kohler A."/>
            <person name="Barry K."/>
            <person name="LaButti K."/>
            <person name="Morin E."/>
            <person name="Salamov A."/>
            <person name="Lipzen A."/>
            <person name="Mereny Z."/>
            <person name="Hegedus B."/>
            <person name="Baldrian P."/>
            <person name="Stursova M."/>
            <person name="Weitz H."/>
            <person name="Taylor A."/>
            <person name="Grigoriev I.V."/>
            <person name="Nagy L.G."/>
            <person name="Martin F."/>
            <person name="Kauserud H."/>
        </authorList>
    </citation>
    <scope>NUCLEOTIDE SEQUENCE</scope>
    <source>
        <strain evidence="2">CBHHK182m</strain>
    </source>
</reference>
<feature type="region of interest" description="Disordered" evidence="1">
    <location>
        <begin position="184"/>
        <end position="210"/>
    </location>
</feature>
<dbReference type="Proteomes" id="UP001215598">
    <property type="component" value="Unassembled WGS sequence"/>
</dbReference>
<evidence type="ECO:0000313" key="3">
    <source>
        <dbReference type="Proteomes" id="UP001215598"/>
    </source>
</evidence>
<name>A0AAD7ISA2_9AGAR</name>
<accession>A0AAD7ISA2</accession>